<evidence type="ECO:0000313" key="1">
    <source>
        <dbReference type="EMBL" id="TGO14251.1"/>
    </source>
</evidence>
<organism evidence="1 2">
    <name type="scientific">Botrytis tulipae</name>
    <dbReference type="NCBI Taxonomy" id="87230"/>
    <lineage>
        <taxon>Eukaryota</taxon>
        <taxon>Fungi</taxon>
        <taxon>Dikarya</taxon>
        <taxon>Ascomycota</taxon>
        <taxon>Pezizomycotina</taxon>
        <taxon>Leotiomycetes</taxon>
        <taxon>Helotiales</taxon>
        <taxon>Sclerotiniaceae</taxon>
        <taxon>Botrytis</taxon>
    </lineage>
</organism>
<name>A0A4Z1EYF5_9HELO</name>
<comment type="caution">
    <text evidence="1">The sequence shown here is derived from an EMBL/GenBank/DDBJ whole genome shotgun (WGS) entry which is preliminary data.</text>
</comment>
<dbReference type="OrthoDB" id="10384469at2759"/>
<dbReference type="EMBL" id="PQXH01000056">
    <property type="protein sequence ID" value="TGO14251.1"/>
    <property type="molecule type" value="Genomic_DNA"/>
</dbReference>
<dbReference type="AlphaFoldDB" id="A0A4Z1EYF5"/>
<accession>A0A4Z1EYF5</accession>
<keyword evidence="2" id="KW-1185">Reference proteome</keyword>
<evidence type="ECO:0000313" key="2">
    <source>
        <dbReference type="Proteomes" id="UP000297777"/>
    </source>
</evidence>
<proteinExistence type="predicted"/>
<protein>
    <submittedName>
        <fullName evidence="1">Uncharacterized protein</fullName>
    </submittedName>
</protein>
<sequence length="140" mass="15775">MTSMNALCPRNDIEPQAEYCLLYQEPPSICKLPFSSIALRILYYTVIAKASLMTAATVYMFSHFKTEPIFNVGDAIASYLEHPENSPNSILCNQTWAKSWPTAISFLGDVLQNIVRTPDSYFGFGTHDENKETNQKTHDS</sequence>
<dbReference type="Proteomes" id="UP000297777">
    <property type="component" value="Unassembled WGS sequence"/>
</dbReference>
<gene>
    <name evidence="1" type="ORF">BTUL_0056g00190</name>
</gene>
<reference evidence="1 2" key="1">
    <citation type="submission" date="2017-12" db="EMBL/GenBank/DDBJ databases">
        <title>Comparative genomics of Botrytis spp.</title>
        <authorList>
            <person name="Valero-Jimenez C.A."/>
            <person name="Tapia P."/>
            <person name="Veloso J."/>
            <person name="Silva-Moreno E."/>
            <person name="Staats M."/>
            <person name="Valdes J.H."/>
            <person name="Van Kan J.A.L."/>
        </authorList>
    </citation>
    <scope>NUCLEOTIDE SEQUENCE [LARGE SCALE GENOMIC DNA]</scope>
    <source>
        <strain evidence="1 2">Bt9001</strain>
    </source>
</reference>